<evidence type="ECO:0000313" key="13">
    <source>
        <dbReference type="Proteomes" id="UP000262825"/>
    </source>
</evidence>
<dbReference type="InterPro" id="IPR016494">
    <property type="entry name" value="5_3_exoribonuclease_1"/>
</dbReference>
<keyword evidence="3 5" id="KW-0269">Exonuclease</keyword>
<feature type="compositionally biased region" description="Basic residues" evidence="6">
    <location>
        <begin position="1499"/>
        <end position="1517"/>
    </location>
</feature>
<evidence type="ECO:0000256" key="1">
    <source>
        <dbReference type="ARBA" id="ARBA00022722"/>
    </source>
</evidence>
<dbReference type="InterPro" id="IPR041385">
    <property type="entry name" value="SH3_12"/>
</dbReference>
<evidence type="ECO:0000313" key="12">
    <source>
        <dbReference type="EMBL" id="SSD60609.1"/>
    </source>
</evidence>
<dbReference type="Pfam" id="PF17846">
    <property type="entry name" value="XRN_M"/>
    <property type="match status" value="1"/>
</dbReference>
<dbReference type="Pfam" id="PF03159">
    <property type="entry name" value="XRN_N"/>
    <property type="match status" value="1"/>
</dbReference>
<keyword evidence="5" id="KW-0963">Cytoplasm</keyword>
<evidence type="ECO:0000256" key="2">
    <source>
        <dbReference type="ARBA" id="ARBA00022801"/>
    </source>
</evidence>
<dbReference type="Gene3D" id="2.170.260.40">
    <property type="match status" value="1"/>
</dbReference>
<dbReference type="InterPro" id="IPR047007">
    <property type="entry name" value="XRN1_D1_sf"/>
</dbReference>
<dbReference type="Pfam" id="PF18129">
    <property type="entry name" value="SH3_12"/>
    <property type="match status" value="1"/>
</dbReference>
<feature type="compositionally biased region" description="Basic and acidic residues" evidence="6">
    <location>
        <begin position="1540"/>
        <end position="1554"/>
    </location>
</feature>
<evidence type="ECO:0000259" key="7">
    <source>
        <dbReference type="Pfam" id="PF03159"/>
    </source>
</evidence>
<dbReference type="Gene3D" id="1.25.40.1050">
    <property type="match status" value="1"/>
</dbReference>
<dbReference type="InterPro" id="IPR041106">
    <property type="entry name" value="XRN1_D2_D3"/>
</dbReference>
<feature type="region of interest" description="Disordered" evidence="6">
    <location>
        <begin position="1479"/>
        <end position="1563"/>
    </location>
</feature>
<dbReference type="PANTHER" id="PTHR12341:SF7">
    <property type="entry name" value="5'-3' EXORIBONUCLEASE 1"/>
    <property type="match status" value="1"/>
</dbReference>
<keyword evidence="13" id="KW-1185">Reference proteome</keyword>
<dbReference type="Pfam" id="PF18334">
    <property type="entry name" value="XRN1_D2_D3"/>
    <property type="match status" value="1"/>
</dbReference>
<evidence type="ECO:0000256" key="3">
    <source>
        <dbReference type="ARBA" id="ARBA00022839"/>
    </source>
</evidence>
<accession>A0A376B7R7</accession>
<feature type="region of interest" description="Disordered" evidence="6">
    <location>
        <begin position="1317"/>
        <end position="1349"/>
    </location>
</feature>
<evidence type="ECO:0000259" key="9">
    <source>
        <dbReference type="Pfam" id="PF18129"/>
    </source>
</evidence>
<keyword evidence="1 5" id="KW-0540">Nuclease</keyword>
<feature type="domain" description="Exoribonuclease Xrn1 D2/D3" evidence="11">
    <location>
        <begin position="928"/>
        <end position="1155"/>
    </location>
</feature>
<feature type="domain" description="Xrn1 helical" evidence="8">
    <location>
        <begin position="273"/>
        <end position="698"/>
    </location>
</feature>
<dbReference type="VEuPathDB" id="FungiDB:SCODWIG_02370"/>
<keyword evidence="5" id="KW-0866">Nonsense-mediated mRNA decay</keyword>
<evidence type="ECO:0000256" key="4">
    <source>
        <dbReference type="ARBA" id="ARBA00038299"/>
    </source>
</evidence>
<comment type="function">
    <text evidence="5">Multifunctional protein that exhibits several independent functions at different levels of the cellular processes. 5'-3' exonuclease component of the nonsense-mediated mRNA decay (NMD) which is a highly conserved mRNA degradation pathway, an RNA surveillance system whose role is to identify and rid cells of mRNA with premature termination codons and thus prevents accumulation of potentially harmful truncated proteins.</text>
</comment>
<feature type="domain" description="5'-3' exoribonuclease 1 D1" evidence="10">
    <location>
        <begin position="739"/>
        <end position="924"/>
    </location>
</feature>
<dbReference type="Gene3D" id="2.30.30.750">
    <property type="match status" value="1"/>
</dbReference>
<dbReference type="InterPro" id="IPR040992">
    <property type="entry name" value="XRN1_D1"/>
</dbReference>
<gene>
    <name evidence="12" type="ORF">SCODWIG_02370</name>
</gene>
<dbReference type="InterPro" id="IPR041412">
    <property type="entry name" value="Xrn1_helical"/>
</dbReference>
<dbReference type="EC" id="3.1.13.-" evidence="5"/>
<dbReference type="InterPro" id="IPR014722">
    <property type="entry name" value="Rib_uL2_dom2"/>
</dbReference>
<dbReference type="FunFam" id="3.40.50.12390:FF:000002">
    <property type="entry name" value="5'-3' exoribonuclease 1"/>
    <property type="match status" value="1"/>
</dbReference>
<feature type="compositionally biased region" description="Basic and acidic residues" evidence="6">
    <location>
        <begin position="1481"/>
        <end position="1492"/>
    </location>
</feature>
<dbReference type="InterPro" id="IPR047008">
    <property type="entry name" value="XRN1_SH3_sf"/>
</dbReference>
<dbReference type="EMBL" id="UFAJ01000400">
    <property type="protein sequence ID" value="SSD60609.1"/>
    <property type="molecule type" value="Genomic_DNA"/>
</dbReference>
<dbReference type="PIRSF" id="PIRSF006743">
    <property type="entry name" value="Exonuclease_Xnr1"/>
    <property type="match status" value="1"/>
</dbReference>
<feature type="compositionally biased region" description="Polar residues" evidence="6">
    <location>
        <begin position="1334"/>
        <end position="1345"/>
    </location>
</feature>
<dbReference type="Gene3D" id="2.30.30.30">
    <property type="match status" value="1"/>
</dbReference>
<dbReference type="GO" id="GO:0005737">
    <property type="term" value="C:cytoplasm"/>
    <property type="evidence" value="ECO:0007669"/>
    <property type="project" value="UniProtKB-SubCell"/>
</dbReference>
<keyword evidence="2 5" id="KW-0378">Hydrolase</keyword>
<dbReference type="Gene3D" id="3.40.50.12390">
    <property type="match status" value="2"/>
</dbReference>
<dbReference type="GO" id="GO:0003723">
    <property type="term" value="F:RNA binding"/>
    <property type="evidence" value="ECO:0007669"/>
    <property type="project" value="UniProtKB-KW"/>
</dbReference>
<protein>
    <recommendedName>
        <fullName evidence="5">5'-3' exoribonuclease 1</fullName>
        <ecNumber evidence="5">3.1.13.-</ecNumber>
    </recommendedName>
</protein>
<dbReference type="GO" id="GO:0004534">
    <property type="term" value="F:5'-3' RNA exonuclease activity"/>
    <property type="evidence" value="ECO:0007669"/>
    <property type="project" value="UniProtKB-ARBA"/>
</dbReference>
<name>A0A376B7R7_9ASCO</name>
<evidence type="ECO:0000259" key="11">
    <source>
        <dbReference type="Pfam" id="PF18334"/>
    </source>
</evidence>
<evidence type="ECO:0000256" key="5">
    <source>
        <dbReference type="PIRNR" id="PIRNR006743"/>
    </source>
</evidence>
<evidence type="ECO:0000256" key="6">
    <source>
        <dbReference type="SAM" id="MobiDB-lite"/>
    </source>
</evidence>
<comment type="subcellular location">
    <subcellularLocation>
        <location evidence="5">Cytoplasm</location>
    </subcellularLocation>
</comment>
<dbReference type="Proteomes" id="UP000262825">
    <property type="component" value="Unassembled WGS sequence"/>
</dbReference>
<dbReference type="Gene3D" id="6.10.140.950">
    <property type="match status" value="1"/>
</dbReference>
<dbReference type="GO" id="GO:0016075">
    <property type="term" value="P:rRNA catabolic process"/>
    <property type="evidence" value="ECO:0007669"/>
    <property type="project" value="TreeGrafter"/>
</dbReference>
<evidence type="ECO:0000259" key="8">
    <source>
        <dbReference type="Pfam" id="PF17846"/>
    </source>
</evidence>
<sequence length="1563" mass="178593">MGIPKFFRYISQRWPEIQQLIEGDEIPEFDNLYLDMNSILHNCTRSNDLNAKLTDEAVYAKIFSYIDHLFQIIKPKQTFYMAIDGVAPRAKMNQQRARRFRAAEEVEEAIELARSKGESVPNQDDLFDKNAITPGTDFMTQVTKNLKYFIHDKISNDSSWSQVNVIFSGQEVPGEGEHKIMDYIRSLRASHDYNPNTRHCIYGLDADLIILGLSSHDHHFALLREEVLFTKKAKSNAELPLERQNFYLLHLSLLREYLELEFNEITDDLKLEYNFERILDDMIFALFVIGNDFLPNLPDLHLNKGAFSYILQTFKEALKQMDDYMTLNGTINMESFSIWLRYLSDFELMNFEKDDIDLEWFNSQIEKISLNAEKKRAQNGKVVLLKQQKKMVGVIKKWALREFQQRKNYMQLIKSEDDIPAIDLTENKILPSSNEKDEINAEENLDFVKKLGFELGLILTHSRSTGHYSLKIDVDGINPHETEEEYLERLKSLKQTFKNYEQGVLFENKEVLTEVKGRYNEKFEDWKDNYYKDKIGFSSKEEPEKLIEMCENYVEGLQWVLYYYYRGCPAWGWYYKYHYAPRISDVKLGVDAKIHFDLGKPLLPFQQLMAVLPKRSKKLIPAAYRPLMIDEHSVIADFYPDHVAIDQNGKAAAWEAVVLINFVDEHRLLEAMKPYDPNLTPEEKARNILSTDFIYLYNPQVDDVYKTPLSGMFTDIEHNHCVEQPFVLEKISHKDLRYGLHEDADTGIKSSGGFPSLKFVPFTSSLEYNETQVFERASKDQSVCLHIEDSFKAGNLGIDEISASFLDSVVYTRWPFVRESKVVSISNGKDIYRKVAGKIRAVDLDHNEIKDFNNLKNRLKRYYSHNKAVILDDIRIIVNVVPVKGLLRDESGSYIKHFGEREESYPLQLVIPDVLHKDSRFVERNPLPIDQEFPIGSKVLFLGDYAYGSEAIVEGFNKNTRLKLKVYKRSFAEEPTIGHDCAELDKKNIHYLPSFVVAKELNVSPLFLSKIASEFRVMYKGRPRDFGLSLKFESRQQKVLGYAKRYPRGWGYSNLAVNLILTYKKMFPEIFNKLTKVDNSIPTLEDLFFDLGDGKLDALVKNVVQWLNDTKKVFVTVSLESDALSKVAIGAVEDFVIQHVANQNVNIEVKLLAKVPRSAVLIPKESYALLHRQKFNLGDRVIYVQASGKVPLFSKGTVIGYFSLGRSLMIQVIFDQEIVAGSTLGGRLKTSRGLGLDSSCLINISTPQFIYHSRASKTHKEQKADPVMNKETLKKRIAVAKKKQATELLSIIKKDNSEVEKEQDSAKVVNGHRDLTAKQFNSNSGPQKSVWKAKNNTNSTGTPDDNTVPVKKSAANKVYDSIFNQFDNKQNAQFLPYGQNEDGIPHGLPIYQPNFVSPIVPPGSLPFQQAVPPPVLILAPNGVPIPAPIVGPDPLSQQVSSVPVTPFKKQASIPYNGHVDEKGSLELKKLLLSQDTSNVNQEDKFDNHHDNSFRGNYRGGHRGSHRGSHRGGNHKNNIRGGVKGGTSRGNSHRGTNGFRGSRENHTNKYGEKKQQNGQSAIEN</sequence>
<dbReference type="Pfam" id="PF18332">
    <property type="entry name" value="XRN1_D1"/>
    <property type="match status" value="1"/>
</dbReference>
<keyword evidence="5" id="KW-0694">RNA-binding</keyword>
<dbReference type="PANTHER" id="PTHR12341">
    <property type="entry name" value="5'-&gt;3' EXORIBONUCLEASE"/>
    <property type="match status" value="1"/>
</dbReference>
<feature type="compositionally biased region" description="Polar residues" evidence="6">
    <location>
        <begin position="1318"/>
        <end position="1327"/>
    </location>
</feature>
<comment type="similarity">
    <text evidence="4 5">Belongs to the 5'-3' exonuclease family.</text>
</comment>
<organism evidence="12 13">
    <name type="scientific">Saccharomycodes ludwigii</name>
    <dbReference type="NCBI Taxonomy" id="36035"/>
    <lineage>
        <taxon>Eukaryota</taxon>
        <taxon>Fungi</taxon>
        <taxon>Dikarya</taxon>
        <taxon>Ascomycota</taxon>
        <taxon>Saccharomycotina</taxon>
        <taxon>Saccharomycetes</taxon>
        <taxon>Saccharomycodales</taxon>
        <taxon>Saccharomycodaceae</taxon>
        <taxon>Saccharomycodes</taxon>
    </lineage>
</organism>
<feature type="domain" description="5'-3' exoribonuclease 1 SH3-like" evidence="9">
    <location>
        <begin position="1173"/>
        <end position="1243"/>
    </location>
</feature>
<evidence type="ECO:0000259" key="10">
    <source>
        <dbReference type="Pfam" id="PF18332"/>
    </source>
</evidence>
<dbReference type="CDD" id="cd18673">
    <property type="entry name" value="PIN_XRN1-2-like"/>
    <property type="match status" value="1"/>
</dbReference>
<dbReference type="Gene3D" id="3.30.1370.250">
    <property type="match status" value="1"/>
</dbReference>
<feature type="domain" description="Xrn1 N-terminal" evidence="7">
    <location>
        <begin position="1"/>
        <end position="226"/>
    </location>
</feature>
<reference evidence="13" key="1">
    <citation type="submission" date="2018-06" db="EMBL/GenBank/DDBJ databases">
        <authorList>
            <person name="Guldener U."/>
        </authorList>
    </citation>
    <scope>NUCLEOTIDE SEQUENCE [LARGE SCALE GENOMIC DNA]</scope>
    <source>
        <strain evidence="13">UTAD17</strain>
    </source>
</reference>
<dbReference type="InterPro" id="IPR027073">
    <property type="entry name" value="5_3_exoribonuclease"/>
</dbReference>
<dbReference type="InterPro" id="IPR004859">
    <property type="entry name" value="Xrn1_N"/>
</dbReference>
<proteinExistence type="inferred from homology"/>
<dbReference type="GO" id="GO:0000184">
    <property type="term" value="P:nuclear-transcribed mRNA catabolic process, nonsense-mediated decay"/>
    <property type="evidence" value="ECO:0007669"/>
    <property type="project" value="UniProtKB-KW"/>
</dbReference>
<dbReference type="GO" id="GO:0005634">
    <property type="term" value="C:nucleus"/>
    <property type="evidence" value="ECO:0007669"/>
    <property type="project" value="TreeGrafter"/>
</dbReference>